<proteinExistence type="predicted"/>
<keyword evidence="4 7" id="KW-0808">Transferase</keyword>
<evidence type="ECO:0000313" key="8">
    <source>
        <dbReference type="Proteomes" id="UP000006365"/>
    </source>
</evidence>
<dbReference type="GO" id="GO:0032259">
    <property type="term" value="P:methylation"/>
    <property type="evidence" value="ECO:0007669"/>
    <property type="project" value="UniProtKB-KW"/>
</dbReference>
<dbReference type="EC" id="2.1.1.80" evidence="2"/>
<dbReference type="SUPFAM" id="SSF53335">
    <property type="entry name" value="S-adenosyl-L-methionine-dependent methyltransferases"/>
    <property type="match status" value="1"/>
</dbReference>
<dbReference type="InterPro" id="IPR050903">
    <property type="entry name" value="Bact_Chemotaxis_MeTrfase"/>
</dbReference>
<protein>
    <recommendedName>
        <fullName evidence="2">protein-glutamate O-methyltransferase</fullName>
        <ecNumber evidence="2">2.1.1.80</ecNumber>
    </recommendedName>
</protein>
<gene>
    <name evidence="7" type="ordered locus">Despr_1697</name>
</gene>
<dbReference type="Pfam" id="PF03705">
    <property type="entry name" value="CheR_N"/>
    <property type="match status" value="1"/>
</dbReference>
<accession>A0A7U3YM00</accession>
<keyword evidence="5" id="KW-0949">S-adenosyl-L-methionine</keyword>
<dbReference type="EMBL" id="CP002364">
    <property type="protein sequence ID" value="ADW17849.1"/>
    <property type="molecule type" value="Genomic_DNA"/>
</dbReference>
<evidence type="ECO:0000256" key="4">
    <source>
        <dbReference type="ARBA" id="ARBA00022679"/>
    </source>
</evidence>
<keyword evidence="8" id="KW-1185">Reference proteome</keyword>
<evidence type="ECO:0000256" key="3">
    <source>
        <dbReference type="ARBA" id="ARBA00022603"/>
    </source>
</evidence>
<keyword evidence="3 7" id="KW-0489">Methyltransferase</keyword>
<dbReference type="GO" id="GO:0008983">
    <property type="term" value="F:protein-glutamate O-methyltransferase activity"/>
    <property type="evidence" value="ECO:0007669"/>
    <property type="project" value="UniProtKB-EC"/>
</dbReference>
<evidence type="ECO:0000256" key="1">
    <source>
        <dbReference type="ARBA" id="ARBA00001541"/>
    </source>
</evidence>
<dbReference type="Gene3D" id="1.10.155.10">
    <property type="entry name" value="Chemotaxis receptor methyltransferase CheR, N-terminal domain"/>
    <property type="match status" value="1"/>
</dbReference>
<dbReference type="SUPFAM" id="SSF47757">
    <property type="entry name" value="Chemotaxis receptor methyltransferase CheR, N-terminal domain"/>
    <property type="match status" value="1"/>
</dbReference>
<dbReference type="PRINTS" id="PR00996">
    <property type="entry name" value="CHERMTFRASE"/>
</dbReference>
<dbReference type="PROSITE" id="PS50123">
    <property type="entry name" value="CHER"/>
    <property type="match status" value="1"/>
</dbReference>
<evidence type="ECO:0000313" key="7">
    <source>
        <dbReference type="EMBL" id="ADW17849.1"/>
    </source>
</evidence>
<feature type="domain" description="CheR-type methyltransferase" evidence="6">
    <location>
        <begin position="13"/>
        <end position="293"/>
    </location>
</feature>
<evidence type="ECO:0000259" key="6">
    <source>
        <dbReference type="PROSITE" id="PS50123"/>
    </source>
</evidence>
<dbReference type="PANTHER" id="PTHR24422">
    <property type="entry name" value="CHEMOTAXIS PROTEIN METHYLTRANSFERASE"/>
    <property type="match status" value="1"/>
</dbReference>
<dbReference type="InterPro" id="IPR000780">
    <property type="entry name" value="CheR_MeTrfase"/>
</dbReference>
<dbReference type="InterPro" id="IPR026024">
    <property type="entry name" value="Chemotaxis_MeTrfase_CheR"/>
</dbReference>
<name>A0A7U3YM00_DESPD</name>
<dbReference type="InterPro" id="IPR022641">
    <property type="entry name" value="CheR_N"/>
</dbReference>
<dbReference type="PIRSF" id="PIRSF000410">
    <property type="entry name" value="CheR"/>
    <property type="match status" value="1"/>
</dbReference>
<dbReference type="InterPro" id="IPR029063">
    <property type="entry name" value="SAM-dependent_MTases_sf"/>
</dbReference>
<dbReference type="Gene3D" id="3.40.50.150">
    <property type="entry name" value="Vaccinia Virus protein VP39"/>
    <property type="match status" value="1"/>
</dbReference>
<dbReference type="SMART" id="SM00138">
    <property type="entry name" value="MeTrc"/>
    <property type="match status" value="1"/>
</dbReference>
<evidence type="ECO:0000256" key="2">
    <source>
        <dbReference type="ARBA" id="ARBA00012534"/>
    </source>
</evidence>
<dbReference type="InterPro" id="IPR022642">
    <property type="entry name" value="CheR_C"/>
</dbReference>
<dbReference type="AlphaFoldDB" id="A0A7U3YM00"/>
<dbReference type="RefSeq" id="WP_015724390.1">
    <property type="nucleotide sequence ID" value="NC_014972.1"/>
</dbReference>
<dbReference type="KEGG" id="dpr:Despr_1697"/>
<organism evidence="7 8">
    <name type="scientific">Desulfobulbus propionicus (strain ATCC 33891 / DSM 2032 / VKM B-1956 / 1pr3)</name>
    <dbReference type="NCBI Taxonomy" id="577650"/>
    <lineage>
        <taxon>Bacteria</taxon>
        <taxon>Pseudomonadati</taxon>
        <taxon>Thermodesulfobacteriota</taxon>
        <taxon>Desulfobulbia</taxon>
        <taxon>Desulfobulbales</taxon>
        <taxon>Desulfobulbaceae</taxon>
        <taxon>Desulfobulbus</taxon>
    </lineage>
</organism>
<reference evidence="7 8" key="1">
    <citation type="journal article" date="2011" name="Stand. Genomic Sci.">
        <title>Complete genome sequence of Desulfobulbus propionicus type strain (1pr3).</title>
        <authorList>
            <person name="Pagani I."/>
            <person name="Lapidus A."/>
            <person name="Nolan M."/>
            <person name="Lucas S."/>
            <person name="Hammon N."/>
            <person name="Deshpande S."/>
            <person name="Cheng J.F."/>
            <person name="Chertkov O."/>
            <person name="Davenport K."/>
            <person name="Tapia R."/>
            <person name="Han C."/>
            <person name="Goodwin L."/>
            <person name="Pitluck S."/>
            <person name="Liolios K."/>
            <person name="Mavromatis K."/>
            <person name="Ivanova N."/>
            <person name="Mikhailova N."/>
            <person name="Pati A."/>
            <person name="Chen A."/>
            <person name="Palaniappan K."/>
            <person name="Land M."/>
            <person name="Hauser L."/>
            <person name="Chang Y.J."/>
            <person name="Jeffries C.D."/>
            <person name="Detter J.C."/>
            <person name="Brambilla E."/>
            <person name="Kannan K.P."/>
            <person name="Djao O.D."/>
            <person name="Rohde M."/>
            <person name="Pukall R."/>
            <person name="Spring S."/>
            <person name="Goker M."/>
            <person name="Sikorski J."/>
            <person name="Woyke T."/>
            <person name="Bristow J."/>
            <person name="Eisen J.A."/>
            <person name="Markowitz V."/>
            <person name="Hugenholtz P."/>
            <person name="Kyrpides N.C."/>
            <person name="Klenk H.P."/>
        </authorList>
    </citation>
    <scope>NUCLEOTIDE SEQUENCE [LARGE SCALE GENOMIC DNA]</scope>
    <source>
        <strain evidence="8">ATCC 33891 / DSM 2032 / 1pr3</strain>
    </source>
</reference>
<dbReference type="CDD" id="cd02440">
    <property type="entry name" value="AdoMet_MTases"/>
    <property type="match status" value="1"/>
</dbReference>
<comment type="catalytic activity">
    <reaction evidence="1">
        <text>L-glutamyl-[protein] + S-adenosyl-L-methionine = [protein]-L-glutamate 5-O-methyl ester + S-adenosyl-L-homocysteine</text>
        <dbReference type="Rhea" id="RHEA:24452"/>
        <dbReference type="Rhea" id="RHEA-COMP:10208"/>
        <dbReference type="Rhea" id="RHEA-COMP:10311"/>
        <dbReference type="ChEBI" id="CHEBI:29973"/>
        <dbReference type="ChEBI" id="CHEBI:57856"/>
        <dbReference type="ChEBI" id="CHEBI:59789"/>
        <dbReference type="ChEBI" id="CHEBI:82795"/>
        <dbReference type="EC" id="2.1.1.80"/>
    </reaction>
</comment>
<evidence type="ECO:0000256" key="5">
    <source>
        <dbReference type="ARBA" id="ARBA00022691"/>
    </source>
</evidence>
<dbReference type="InterPro" id="IPR036804">
    <property type="entry name" value="CheR_N_sf"/>
</dbReference>
<dbReference type="Pfam" id="PF01739">
    <property type="entry name" value="CheR"/>
    <property type="match status" value="1"/>
</dbReference>
<dbReference type="PANTHER" id="PTHR24422:SF26">
    <property type="entry name" value="CHEMOTAXIS PROTEIN METHYLTRANSFERASE"/>
    <property type="match status" value="1"/>
</dbReference>
<sequence>MQPTAAETGRTSQGLAPAKMRDREFTQFSALIRQRVGIQLPPAKKTMLESRLHKRLKVLRLDSFEAYGSYVFSPEGQRTEMVHLIDVVTTNKTDFFREPGHFEYLTHTALPALRARRGDRFEEPLRLWSAGCSSGEEPYTLAMVLAEFAAGHPPFRFSILASDISTRILEAAQTGVYPQERTEGIAIGLKKKYLLRSKDRSRGLVRISPELRARVVFRRINFMEDHFGLSEKMDIIFCRNVIIYFDKPTQQELIRKFHRQLRPGGYLFLGHSETINGLDVDFVTVGSTVYQKQ</sequence>
<dbReference type="Proteomes" id="UP000006365">
    <property type="component" value="Chromosome"/>
</dbReference>